<evidence type="ECO:0000313" key="4">
    <source>
        <dbReference type="Proteomes" id="UP000187735"/>
    </source>
</evidence>
<accession>A0A1P8WD30</accession>
<feature type="chain" id="PRO_5012253194" evidence="1">
    <location>
        <begin position="25"/>
        <end position="461"/>
    </location>
</feature>
<reference evidence="3 4" key="1">
    <citation type="journal article" date="2016" name="Front. Microbiol.">
        <title>Fuerstia marisgermanicae gen. nov., sp. nov., an Unusual Member of the Phylum Planctomycetes from the German Wadden Sea.</title>
        <authorList>
            <person name="Kohn T."/>
            <person name="Heuer A."/>
            <person name="Jogler M."/>
            <person name="Vollmers J."/>
            <person name="Boedeker C."/>
            <person name="Bunk B."/>
            <person name="Rast P."/>
            <person name="Borchert D."/>
            <person name="Glockner I."/>
            <person name="Freese H.M."/>
            <person name="Klenk H.P."/>
            <person name="Overmann J."/>
            <person name="Kaster A.K."/>
            <person name="Rohde M."/>
            <person name="Wiegand S."/>
            <person name="Jogler C."/>
        </authorList>
    </citation>
    <scope>NUCLEOTIDE SEQUENCE [LARGE SCALE GENOMIC DNA]</scope>
    <source>
        <strain evidence="3 4">NH11</strain>
    </source>
</reference>
<keyword evidence="4" id="KW-1185">Reference proteome</keyword>
<dbReference type="AlphaFoldDB" id="A0A1P8WD30"/>
<dbReference type="Proteomes" id="UP000187735">
    <property type="component" value="Chromosome"/>
</dbReference>
<dbReference type="InterPro" id="IPR017850">
    <property type="entry name" value="Alkaline_phosphatase_core_sf"/>
</dbReference>
<dbReference type="Pfam" id="PF00884">
    <property type="entry name" value="Sulfatase"/>
    <property type="match status" value="1"/>
</dbReference>
<dbReference type="InterPro" id="IPR052701">
    <property type="entry name" value="GAG_Ulvan_Degrading_Sulfatases"/>
</dbReference>
<dbReference type="KEGG" id="fmr:Fuma_01586"/>
<dbReference type="STRING" id="1891926.Fuma_01586"/>
<dbReference type="Gene3D" id="3.40.720.10">
    <property type="entry name" value="Alkaline Phosphatase, subunit A"/>
    <property type="match status" value="1"/>
</dbReference>
<dbReference type="EMBL" id="CP017641">
    <property type="protein sequence ID" value="APZ91985.1"/>
    <property type="molecule type" value="Genomic_DNA"/>
</dbReference>
<dbReference type="PANTHER" id="PTHR43751:SF1">
    <property type="entry name" value="SULFATASE ATSG-RELATED"/>
    <property type="match status" value="1"/>
</dbReference>
<dbReference type="InterPro" id="IPR000917">
    <property type="entry name" value="Sulfatase_N"/>
</dbReference>
<dbReference type="SUPFAM" id="SSF53649">
    <property type="entry name" value="Alkaline phosphatase-like"/>
    <property type="match status" value="1"/>
</dbReference>
<keyword evidence="1" id="KW-0732">Signal</keyword>
<protein>
    <submittedName>
        <fullName evidence="3">Choline-sulfatase</fullName>
        <ecNumber evidence="3">3.1.6.6</ecNumber>
    </submittedName>
</protein>
<feature type="signal peptide" evidence="1">
    <location>
        <begin position="1"/>
        <end position="24"/>
    </location>
</feature>
<organism evidence="3 4">
    <name type="scientific">Fuerstiella marisgermanici</name>
    <dbReference type="NCBI Taxonomy" id="1891926"/>
    <lineage>
        <taxon>Bacteria</taxon>
        <taxon>Pseudomonadati</taxon>
        <taxon>Planctomycetota</taxon>
        <taxon>Planctomycetia</taxon>
        <taxon>Planctomycetales</taxon>
        <taxon>Planctomycetaceae</taxon>
        <taxon>Fuerstiella</taxon>
    </lineage>
</organism>
<gene>
    <name evidence="3" type="primary">betC_5</name>
    <name evidence="3" type="ORF">Fuma_01586</name>
</gene>
<sequence precursor="true">MRHFNAAAVLHCLHLVCSAATCSASDKPNILFMIADDCTFRDIGCYGGQAHTPNIDKLATEGMRFTRCFQSAPMCSPTRHNIYTGLYPVTSGAYPNHTFVPDGTKSVVQYLSKLGYRVAQSGKTHVAPNSVFDWEKIPGPKNPQFDKVDAFLGDSAKSKTPFCLLLCSNEPHTPWNQGDPSRYPPEKITLPPHFVDTPETRDGMSRYMAEITYYDSQVGKALQLLEKHRLADNTLVVVVSEQGSSMPFAKWTCYDNGLQSALIARWPGRIKPGSVNPAMIEYVDLLPTFVEVAGGKPDAALQGKSLLPVLAGQQDHKSHVFGIMTTRGINSGSDHYGIRSIRSEKFKYIWNLTPDVKFQNACTTSPEFQSWKKLANTGNEDAAAKVKRYQFRPEVELYDVVNDPLELHNIADDGQFADVKAELRSKLEQWMQQCGDSGQATEMEALQHMNRGRRKIQRRVK</sequence>
<dbReference type="GO" id="GO:0047753">
    <property type="term" value="F:choline-sulfatase activity"/>
    <property type="evidence" value="ECO:0007669"/>
    <property type="project" value="UniProtKB-EC"/>
</dbReference>
<dbReference type="CDD" id="cd16027">
    <property type="entry name" value="SGSH"/>
    <property type="match status" value="1"/>
</dbReference>
<dbReference type="OrthoDB" id="9803751at2"/>
<feature type="domain" description="Sulfatase N-terminal" evidence="2">
    <location>
        <begin position="28"/>
        <end position="294"/>
    </location>
</feature>
<evidence type="ECO:0000256" key="1">
    <source>
        <dbReference type="SAM" id="SignalP"/>
    </source>
</evidence>
<dbReference type="PANTHER" id="PTHR43751">
    <property type="entry name" value="SULFATASE"/>
    <property type="match status" value="1"/>
</dbReference>
<proteinExistence type="predicted"/>
<evidence type="ECO:0000313" key="3">
    <source>
        <dbReference type="EMBL" id="APZ91985.1"/>
    </source>
</evidence>
<dbReference type="RefSeq" id="WP_077023658.1">
    <property type="nucleotide sequence ID" value="NZ_CP017641.1"/>
</dbReference>
<name>A0A1P8WD30_9PLAN</name>
<keyword evidence="3" id="KW-0378">Hydrolase</keyword>
<dbReference type="EC" id="3.1.6.6" evidence="3"/>
<evidence type="ECO:0000259" key="2">
    <source>
        <dbReference type="Pfam" id="PF00884"/>
    </source>
</evidence>